<sequence length="549" mass="60219">MAAAVDPTSATPFSLPGPLLRAIFKYNFPVNMLMAVATCKHLHATLAEQLKAAVRFRKTEWVILGELRTANLNNRAGQIVGVKPEDSSRCAVQVDGLSCKLQNQMRLMGHAMAETREVGSRMVGVSRFKLYAFHSSNRGMLAAVRLHTTGEIVIGSLEGKYEEVTADNGSRPIFTSETKIPRELAMFAEKQGQSPLMADLGRPILLRQVVPLSKLRESEFDKCSPSAQLRIHDRHGPPRHNFGWLGDPGPTVVAWLDQADFTLADMRQVWRFNGKVRAFHGNCFDCRILSDQDLQNMWQESAMEPVTESVCHDESPAKIEPDEARTVVEVQQASTISHDRIPSSVAELACVVTFHRTPEALDRALGQSDLGRRLHEMGQTLKPAWANGAKILVEGLTEETWTRACQDAGLTEDLRPGDVVLPTNALASILGEIQKIPHSSRPRLKGGKEGISIPDLSHFADLSDARPGPSSSVSFSQDSSLSSDASETGWLAFIDGLRDKILHVPIPSGYTSLTFVHQPEEAPVTPRSMVTESDSGNAGVNLVNPRVYQ</sequence>
<evidence type="ECO:0000256" key="1">
    <source>
        <dbReference type="SAM" id="MobiDB-lite"/>
    </source>
</evidence>
<name>A0A9P1M6Z6_9DINO</name>
<comment type="caution">
    <text evidence="2">The sequence shown here is derived from an EMBL/GenBank/DDBJ whole genome shotgun (WGS) entry which is preliminary data.</text>
</comment>
<evidence type="ECO:0000313" key="2">
    <source>
        <dbReference type="EMBL" id="CAI4020860.1"/>
    </source>
</evidence>
<dbReference type="EMBL" id="CAMXCT020006837">
    <property type="protein sequence ID" value="CAL1174235.1"/>
    <property type="molecule type" value="Genomic_DNA"/>
</dbReference>
<gene>
    <name evidence="2" type="ORF">C1SCF055_LOCUS45241</name>
</gene>
<dbReference type="EMBL" id="CAMXCT010006837">
    <property type="protein sequence ID" value="CAI4020860.1"/>
    <property type="molecule type" value="Genomic_DNA"/>
</dbReference>
<feature type="compositionally biased region" description="Low complexity" evidence="1">
    <location>
        <begin position="470"/>
        <end position="483"/>
    </location>
</feature>
<accession>A0A9P1M6Z6</accession>
<feature type="compositionally biased region" description="Polar residues" evidence="1">
    <location>
        <begin position="528"/>
        <end position="538"/>
    </location>
</feature>
<evidence type="ECO:0000313" key="3">
    <source>
        <dbReference type="EMBL" id="CAL4808172.1"/>
    </source>
</evidence>
<reference evidence="3 4" key="2">
    <citation type="submission" date="2024-05" db="EMBL/GenBank/DDBJ databases">
        <authorList>
            <person name="Chen Y."/>
            <person name="Shah S."/>
            <person name="Dougan E. K."/>
            <person name="Thang M."/>
            <person name="Chan C."/>
        </authorList>
    </citation>
    <scope>NUCLEOTIDE SEQUENCE [LARGE SCALE GENOMIC DNA]</scope>
</reference>
<organism evidence="2">
    <name type="scientific">Cladocopium goreaui</name>
    <dbReference type="NCBI Taxonomy" id="2562237"/>
    <lineage>
        <taxon>Eukaryota</taxon>
        <taxon>Sar</taxon>
        <taxon>Alveolata</taxon>
        <taxon>Dinophyceae</taxon>
        <taxon>Suessiales</taxon>
        <taxon>Symbiodiniaceae</taxon>
        <taxon>Cladocopium</taxon>
    </lineage>
</organism>
<feature type="region of interest" description="Disordered" evidence="1">
    <location>
        <begin position="459"/>
        <end position="483"/>
    </location>
</feature>
<proteinExistence type="predicted"/>
<reference evidence="2" key="1">
    <citation type="submission" date="2022-10" db="EMBL/GenBank/DDBJ databases">
        <authorList>
            <person name="Chen Y."/>
            <person name="Dougan E. K."/>
            <person name="Chan C."/>
            <person name="Rhodes N."/>
            <person name="Thang M."/>
        </authorList>
    </citation>
    <scope>NUCLEOTIDE SEQUENCE</scope>
</reference>
<evidence type="ECO:0000313" key="4">
    <source>
        <dbReference type="Proteomes" id="UP001152797"/>
    </source>
</evidence>
<dbReference type="EMBL" id="CAMXCT030006837">
    <property type="protein sequence ID" value="CAL4808172.1"/>
    <property type="molecule type" value="Genomic_DNA"/>
</dbReference>
<feature type="region of interest" description="Disordered" evidence="1">
    <location>
        <begin position="526"/>
        <end position="549"/>
    </location>
</feature>
<dbReference type="Proteomes" id="UP001152797">
    <property type="component" value="Unassembled WGS sequence"/>
</dbReference>
<keyword evidence="4" id="KW-1185">Reference proteome</keyword>
<dbReference type="AlphaFoldDB" id="A0A9P1M6Z6"/>
<protein>
    <submittedName>
        <fullName evidence="3">BRCT domain-containing protein</fullName>
    </submittedName>
</protein>